<dbReference type="PROSITE" id="PS00448">
    <property type="entry name" value="CLOS_CELLULOSOME_RPT"/>
    <property type="match status" value="1"/>
</dbReference>
<keyword evidence="3" id="KW-1185">Reference proteome</keyword>
<protein>
    <recommendedName>
        <fullName evidence="1">Dockerin domain-containing protein</fullName>
    </recommendedName>
</protein>
<proteinExistence type="predicted"/>
<reference evidence="2 3" key="1">
    <citation type="journal article" date="2018" name="ISME J.">
        <title>Endosymbiont genomes yield clues of tubeworm success.</title>
        <authorList>
            <person name="Li Y."/>
            <person name="Liles M.R."/>
            <person name="Halanych K.M."/>
        </authorList>
    </citation>
    <scope>NUCLEOTIDE SEQUENCE [LARGE SCALE GENOMIC DNA]</scope>
    <source>
        <strain evidence="2">A1464</strain>
    </source>
</reference>
<name>A0A370D737_9GAMM</name>
<dbReference type="InterPro" id="IPR006644">
    <property type="entry name" value="Cadg"/>
</dbReference>
<dbReference type="AlphaFoldDB" id="A0A370D737"/>
<dbReference type="InterPro" id="IPR013783">
    <property type="entry name" value="Ig-like_fold"/>
</dbReference>
<gene>
    <name evidence="2" type="ORF">DIZ80_17475</name>
</gene>
<evidence type="ECO:0000313" key="3">
    <source>
        <dbReference type="Proteomes" id="UP000254266"/>
    </source>
</evidence>
<dbReference type="EMBL" id="QFXC01000014">
    <property type="protein sequence ID" value="RDH80812.1"/>
    <property type="molecule type" value="Genomic_DNA"/>
</dbReference>
<dbReference type="GO" id="GO:0016020">
    <property type="term" value="C:membrane"/>
    <property type="evidence" value="ECO:0007669"/>
    <property type="project" value="InterPro"/>
</dbReference>
<dbReference type="SUPFAM" id="SSF49313">
    <property type="entry name" value="Cadherin-like"/>
    <property type="match status" value="1"/>
</dbReference>
<dbReference type="InterPro" id="IPR015919">
    <property type="entry name" value="Cadherin-like_sf"/>
</dbReference>
<dbReference type="Gene3D" id="2.60.40.10">
    <property type="entry name" value="Immunoglobulins"/>
    <property type="match status" value="2"/>
</dbReference>
<dbReference type="InterPro" id="IPR016134">
    <property type="entry name" value="Dockerin_dom"/>
</dbReference>
<sequence>FIYDNNSDAGLGFVNYAGWLSSSVFVNSTPVIGGIPDAVVNVGDSYLFTPTATDADVNDVLTFSITGAPTWSIFDETTGELSGIPTIADAGTTTNIVITVTDNDTTPASSSLTAFSIKVNRIPVANDDVFTMNVDSVLNEFLSASDSDADALTYSVMSNAINGAASIDLTSGVMTYTPNTGFTGEDSFTYSVNDGYADSNTATVTVIIEAVANNVFKGSNLTVLNADGTNANGGANDVAVSWNGVTTTNVADTNFSNMTVSSDTPFYGMSWSIHHVRIFGPGTYNFDTSCSVAELEAGVTTCSGGPMLTMTVGAGQVGAHMLFDWNGSLNTDVVNVYDVNSVFTTNSAGSLWMEGNYGPYPWSGSPVAETIWRLASTDNDGDGIAGVPMVDGLLIGSSINFNLNIVEADSNFTMLDDLGDSASGTNDVVAQWNGLTTTVMTSTDFNNLIISSETAYFFNNWTVHHARMFGPGTYSFDTSCTVAQIETGVTSCSGGPMLSMTVAQGQVGAHMLFDWGDSYNVDVVNVYDINATFTTNAPATLWAGGNYGPYPWSGVPDVETEWRLVSTDNDGDGIAGVKMVEGGLTGWNINFNLFANAGVSFFDTDNDGIADNEDNCIEVSNPNQLDTDRDGYGNICDGDLNNDGRVNSLDLGLFKSAFFTFGNLPADFNGDQIVNSLDLGIFKRLFFTRPGPSGLVE</sequence>
<dbReference type="Pfam" id="PF17963">
    <property type="entry name" value="Big_9"/>
    <property type="match status" value="1"/>
</dbReference>
<dbReference type="Gene3D" id="4.10.1080.10">
    <property type="entry name" value="TSP type-3 repeat"/>
    <property type="match status" value="1"/>
</dbReference>
<dbReference type="Proteomes" id="UP000254266">
    <property type="component" value="Unassembled WGS sequence"/>
</dbReference>
<organism evidence="2 3">
    <name type="scientific">endosymbiont of Galathealinum brachiosum</name>
    <dbReference type="NCBI Taxonomy" id="2200906"/>
    <lineage>
        <taxon>Bacteria</taxon>
        <taxon>Pseudomonadati</taxon>
        <taxon>Pseudomonadota</taxon>
        <taxon>Gammaproteobacteria</taxon>
        <taxon>sulfur-oxidizing symbionts</taxon>
    </lineage>
</organism>
<dbReference type="GO" id="GO:0004553">
    <property type="term" value="F:hydrolase activity, hydrolyzing O-glycosyl compounds"/>
    <property type="evidence" value="ECO:0007669"/>
    <property type="project" value="InterPro"/>
</dbReference>
<evidence type="ECO:0000313" key="2">
    <source>
        <dbReference type="EMBL" id="RDH80812.1"/>
    </source>
</evidence>
<dbReference type="SUPFAM" id="SSF103647">
    <property type="entry name" value="TSP type-3 repeat"/>
    <property type="match status" value="1"/>
</dbReference>
<dbReference type="InterPro" id="IPR028974">
    <property type="entry name" value="TSP_type-3_rpt"/>
</dbReference>
<comment type="caution">
    <text evidence="2">The sequence shown here is derived from an EMBL/GenBank/DDBJ whole genome shotgun (WGS) entry which is preliminary data.</text>
</comment>
<dbReference type="GO" id="GO:0000272">
    <property type="term" value="P:polysaccharide catabolic process"/>
    <property type="evidence" value="ECO:0007669"/>
    <property type="project" value="InterPro"/>
</dbReference>
<feature type="domain" description="Dockerin" evidence="1">
    <location>
        <begin position="633"/>
        <end position="693"/>
    </location>
</feature>
<dbReference type="InterPro" id="IPR002105">
    <property type="entry name" value="Dockerin_1_rpt"/>
</dbReference>
<dbReference type="GO" id="GO:0005509">
    <property type="term" value="F:calcium ion binding"/>
    <property type="evidence" value="ECO:0007669"/>
    <property type="project" value="InterPro"/>
</dbReference>
<evidence type="ECO:0000259" key="1">
    <source>
        <dbReference type="PROSITE" id="PS51766"/>
    </source>
</evidence>
<dbReference type="PROSITE" id="PS51766">
    <property type="entry name" value="DOCKERIN"/>
    <property type="match status" value="1"/>
</dbReference>
<dbReference type="PANTHER" id="PTHR10199">
    <property type="entry name" value="THROMBOSPONDIN"/>
    <property type="match status" value="1"/>
</dbReference>
<dbReference type="Pfam" id="PF05345">
    <property type="entry name" value="He_PIG"/>
    <property type="match status" value="1"/>
</dbReference>
<dbReference type="Pfam" id="PF00404">
    <property type="entry name" value="Dockerin_1"/>
    <property type="match status" value="1"/>
</dbReference>
<accession>A0A370D737</accession>
<dbReference type="SMART" id="SM00736">
    <property type="entry name" value="CADG"/>
    <property type="match status" value="1"/>
</dbReference>
<feature type="non-terminal residue" evidence="2">
    <location>
        <position position="1"/>
    </location>
</feature>